<keyword evidence="22" id="KW-1185">Reference proteome</keyword>
<dbReference type="GO" id="GO:0005874">
    <property type="term" value="C:microtubule"/>
    <property type="evidence" value="ECO:0007669"/>
    <property type="project" value="UniProtKB-KW"/>
</dbReference>
<evidence type="ECO:0000256" key="16">
    <source>
        <dbReference type="ARBA" id="ARBA00034078"/>
    </source>
</evidence>
<dbReference type="SUPFAM" id="SSF52540">
    <property type="entry name" value="P-loop containing nucleoside triphosphate hydrolases"/>
    <property type="match status" value="1"/>
</dbReference>
<comment type="similarity">
    <text evidence="17">Belongs to the TRAFAC class myosin-kinesin ATPase superfamily. Kinesin family.</text>
</comment>
<dbReference type="GO" id="GO:0008017">
    <property type="term" value="F:microtubule binding"/>
    <property type="evidence" value="ECO:0007669"/>
    <property type="project" value="InterPro"/>
</dbReference>
<evidence type="ECO:0000259" key="20">
    <source>
        <dbReference type="PROSITE" id="PS50067"/>
    </source>
</evidence>
<dbReference type="GO" id="GO:0051536">
    <property type="term" value="F:iron-sulfur cluster binding"/>
    <property type="evidence" value="ECO:0007669"/>
    <property type="project" value="UniProtKB-KW"/>
</dbReference>
<name>A0A6I9M7R1_PERMB</name>
<evidence type="ECO:0000256" key="4">
    <source>
        <dbReference type="ARBA" id="ARBA00022490"/>
    </source>
</evidence>
<evidence type="ECO:0000256" key="18">
    <source>
        <dbReference type="SAM" id="Coils"/>
    </source>
</evidence>
<reference evidence="21" key="3">
    <citation type="submission" date="2025-09" db="UniProtKB">
        <authorList>
            <consortium name="Ensembl"/>
        </authorList>
    </citation>
    <scope>IDENTIFICATION</scope>
</reference>
<evidence type="ECO:0000313" key="22">
    <source>
        <dbReference type="Proteomes" id="UP000694547"/>
    </source>
</evidence>
<dbReference type="GO" id="GO:0051256">
    <property type="term" value="P:mitotic spindle midzone assembly"/>
    <property type="evidence" value="ECO:0007669"/>
    <property type="project" value="Ensembl"/>
</dbReference>
<accession>A0A6I9M7R1</accession>
<evidence type="ECO:0000256" key="3">
    <source>
        <dbReference type="ARBA" id="ARBA00004245"/>
    </source>
</evidence>
<evidence type="ECO:0000256" key="8">
    <source>
        <dbReference type="ARBA" id="ARBA00022840"/>
    </source>
</evidence>
<keyword evidence="9" id="KW-0408">Iron</keyword>
<dbReference type="RefSeq" id="XP_006991859.1">
    <property type="nucleotide sequence ID" value="XM_006991797.4"/>
</dbReference>
<reference evidence="21" key="2">
    <citation type="submission" date="2025-08" db="UniProtKB">
        <authorList>
            <consortium name="Ensembl"/>
        </authorList>
    </citation>
    <scope>IDENTIFICATION</scope>
</reference>
<sequence>MKEEVKGIPVRVALRCRPLVPKEIGEGCQMCLSFVPGKPQVVIGTDKSFTYDFVFDPFTEQEEVFNTAVAPLIKGIFKGYNATVLAYGQTGSGKTYSMGGAYNADQDNEPTIGVIPRVIQLLFKEMDGEKDSEFTLRVSYLEIYNEEILDLLCSPCEKASQIHIREDPKAGIKIVGLTEKTVSAASDMVSCLEQGNSSRTVAATAMNSQSSRSHAIFTISIRQRKKTDKNSSFHSKLCLVDLAGSERQKKTKAEGDRLKEGIHINRGLLCLGNVISALGDGKKGSFVPYRDSKLTRLLQDSLGGNSHTLMIACVSPADSSLEETLNTLRYADRARKIKNKPVINTDPQMAELNHLKYQVQQLQVLLLQARGGSLPGSINAEPSETLQSLMEKNQSLIEENEKLSHALSEAAGQTAQMLERIIATEQANEKINIQLQELRHHAACKLDLQKLMETLEDQELIENVELIRSLQQVIIRLSDETIAFLAAATESPMELDGQVVISPETRRSSDAFTAQHALHQAQMSKELAELNKALALKEALARKITFSGGQQQPTQCQYEVNIKSLESEVSSLQKEKEQLLLELQTAKKDVNQAKLSEHRRKCLQELETQIADLKKKLNEQSKLLKLKESTEKTVSKLTLEIQMMKTQRVQLMRQMKEDAEKSRQWKKQKDKEVIQLKEQDRKRRYELLRLERDFQKQSNVLRRKTEEAAAANKRLKDALQKQQEAADKRKETQSRGTEGTEARVKNWLRNEIEVMVSTKEVKRHLNDLLEERKLLALDVGQLKENKEPGENPPTKLQRSTFTSDEVCGHVSEPEDSMTKQIKSLESEMELRSAQIADLQQKLLDAESEDRSKRHWENIATILEAKCAVKYLVGELVSSKLLVSELESNLKQSQTGYSKMQKMLVEEQSHVVVVETEWKAELLKVEQMHQEKVLYLLSQLQQSQRAEKQLEVSISGKEQQLLKTLQSQEEQFRKMQEVCEQNQQLLQENEAIRQKLILLQGAKGQKFHLPKDGLQSSDSSFDYIPPPPKPSRVGDKFLEQSIDIEYLTYHSEHSANESKDSDAADDEWKPRKLAKVSRKTIPECSCRGWCSNKHCGCRKQGLDCSVACGCDPRKCRNRQQEQDSLGTIEWNQDSESSFKLEDPTEVTPGLSFFNPVCATPNTKILKEMSDMDQVLLRKTALAVSLDLPDTKHRATESQENKATGKKKKRALASNSSFFSGCSPTKEEAH</sequence>
<dbReference type="GO" id="GO:0000281">
    <property type="term" value="P:mitotic cytokinesis"/>
    <property type="evidence" value="ECO:0007669"/>
    <property type="project" value="Ensembl"/>
</dbReference>
<feature type="region of interest" description="Disordered" evidence="19">
    <location>
        <begin position="715"/>
        <end position="741"/>
    </location>
</feature>
<dbReference type="AlphaFoldDB" id="A0A6I9M7R1"/>
<keyword evidence="14" id="KW-0206">Cytoskeleton</keyword>
<dbReference type="GO" id="GO:0007018">
    <property type="term" value="P:microtubule-based movement"/>
    <property type="evidence" value="ECO:0007669"/>
    <property type="project" value="InterPro"/>
</dbReference>
<dbReference type="FunFam" id="3.40.850.10:FF:000038">
    <property type="entry name" value="chromosome-associated kinesin KIF4A"/>
    <property type="match status" value="1"/>
</dbReference>
<dbReference type="PANTHER" id="PTHR47969:SF15">
    <property type="entry name" value="CHROMOSOME-ASSOCIATED KINESIN KIF4A-RELATED"/>
    <property type="match status" value="1"/>
</dbReference>
<gene>
    <name evidence="21" type="primary">LOC102908705</name>
</gene>
<evidence type="ECO:0000256" key="10">
    <source>
        <dbReference type="ARBA" id="ARBA00023014"/>
    </source>
</evidence>
<dbReference type="InterPro" id="IPR027640">
    <property type="entry name" value="Kinesin-like_fam"/>
</dbReference>
<dbReference type="InterPro" id="IPR027417">
    <property type="entry name" value="P-loop_NTPase"/>
</dbReference>
<comment type="cofactor">
    <cofactor evidence="1">
        <name>[4Fe-4S] cluster</name>
        <dbReference type="ChEBI" id="CHEBI:49883"/>
    </cofactor>
</comment>
<dbReference type="GeneTree" id="ENSGT00940000164190"/>
<dbReference type="GO" id="GO:0005829">
    <property type="term" value="C:cytosol"/>
    <property type="evidence" value="ECO:0007669"/>
    <property type="project" value="UniProtKB-ARBA"/>
</dbReference>
<dbReference type="GO" id="GO:0005634">
    <property type="term" value="C:nucleus"/>
    <property type="evidence" value="ECO:0007669"/>
    <property type="project" value="UniProtKB-SubCell"/>
</dbReference>
<feature type="compositionally biased region" description="Basic and acidic residues" evidence="19">
    <location>
        <begin position="1049"/>
        <end position="1067"/>
    </location>
</feature>
<dbReference type="InterPro" id="IPR036961">
    <property type="entry name" value="Kinesin_motor_dom_sf"/>
</dbReference>
<comment type="subcellular location">
    <subcellularLocation>
        <location evidence="3">Cytoplasm</location>
        <location evidence="3">Cytoskeleton</location>
    </subcellularLocation>
    <subcellularLocation>
        <location evidence="2">Nucleus</location>
    </subcellularLocation>
</comment>
<reference evidence="21 22" key="1">
    <citation type="submission" date="2018-10" db="EMBL/GenBank/DDBJ databases">
        <title>Improved assembly of the deer mouse Peromyscus maniculatus genome.</title>
        <authorList>
            <person name="Lassance J.-M."/>
            <person name="Hoekstra H.E."/>
        </authorList>
    </citation>
    <scope>NUCLEOTIDE SEQUENCE [LARGE SCALE GENOMIC DNA]</scope>
</reference>
<evidence type="ECO:0000256" key="19">
    <source>
        <dbReference type="SAM" id="MobiDB-lite"/>
    </source>
</evidence>
<keyword evidence="10" id="KW-0411">Iron-sulfur</keyword>
<keyword evidence="6" id="KW-0479">Metal-binding</keyword>
<evidence type="ECO:0000256" key="7">
    <source>
        <dbReference type="ARBA" id="ARBA00022741"/>
    </source>
</evidence>
<dbReference type="OrthoDB" id="3176171at2759"/>
<dbReference type="Proteomes" id="UP000694547">
    <property type="component" value="Chromosome 14"/>
</dbReference>
<dbReference type="PROSITE" id="PS00411">
    <property type="entry name" value="KINESIN_MOTOR_1"/>
    <property type="match status" value="1"/>
</dbReference>
<keyword evidence="15" id="KW-0539">Nucleus</keyword>
<feature type="compositionally biased region" description="Polar residues" evidence="19">
    <location>
        <begin position="1211"/>
        <end position="1221"/>
    </location>
</feature>
<feature type="coiled-coil region" evidence="18">
    <location>
        <begin position="386"/>
        <end position="413"/>
    </location>
</feature>
<keyword evidence="5" id="KW-0493">Microtubule</keyword>
<dbReference type="Ensembl" id="ENSPEMT00000009755.2">
    <property type="protein sequence ID" value="ENSPEMP00000005675.1"/>
    <property type="gene ID" value="ENSPEMG00000008098.2"/>
</dbReference>
<proteinExistence type="inferred from homology"/>
<feature type="domain" description="Kinesin motor" evidence="20">
    <location>
        <begin position="9"/>
        <end position="337"/>
    </location>
</feature>
<evidence type="ECO:0000256" key="13">
    <source>
        <dbReference type="ARBA" id="ARBA00023175"/>
    </source>
</evidence>
<evidence type="ECO:0000256" key="6">
    <source>
        <dbReference type="ARBA" id="ARBA00022723"/>
    </source>
</evidence>
<feature type="coiled-coil region" evidence="18">
    <location>
        <begin position="957"/>
        <end position="1001"/>
    </location>
</feature>
<evidence type="ECO:0000256" key="1">
    <source>
        <dbReference type="ARBA" id="ARBA00001966"/>
    </source>
</evidence>
<feature type="binding site" evidence="17">
    <location>
        <begin position="88"/>
        <end position="95"/>
    </location>
    <ligand>
        <name>ATP</name>
        <dbReference type="ChEBI" id="CHEBI:30616"/>
    </ligand>
</feature>
<evidence type="ECO:0000256" key="12">
    <source>
        <dbReference type="ARBA" id="ARBA00023125"/>
    </source>
</evidence>
<keyword evidence="8 17" id="KW-0067">ATP-binding</keyword>
<dbReference type="Pfam" id="PF00225">
    <property type="entry name" value="Kinesin"/>
    <property type="match status" value="1"/>
</dbReference>
<feature type="coiled-coil region" evidence="18">
    <location>
        <begin position="562"/>
        <end position="647"/>
    </location>
</feature>
<dbReference type="GO" id="GO:0005524">
    <property type="term" value="F:ATP binding"/>
    <property type="evidence" value="ECO:0007669"/>
    <property type="project" value="UniProtKB-UniRule"/>
</dbReference>
<evidence type="ECO:0000256" key="2">
    <source>
        <dbReference type="ARBA" id="ARBA00004123"/>
    </source>
</evidence>
<keyword evidence="7 17" id="KW-0547">Nucleotide-binding</keyword>
<dbReference type="GeneID" id="102908705"/>
<comment type="cofactor">
    <cofactor evidence="16">
        <name>[2Fe-2S] cluster</name>
        <dbReference type="ChEBI" id="CHEBI:190135"/>
    </cofactor>
</comment>
<feature type="region of interest" description="Disordered" evidence="19">
    <location>
        <begin position="1009"/>
        <end position="1033"/>
    </location>
</feature>
<dbReference type="GO" id="GO:0046872">
    <property type="term" value="F:metal ion binding"/>
    <property type="evidence" value="ECO:0007669"/>
    <property type="project" value="UniProtKB-KW"/>
</dbReference>
<protein>
    <submittedName>
        <fullName evidence="21">Chromosome-associated kinesin KIF4A-like</fullName>
    </submittedName>
</protein>
<organism evidence="21 22">
    <name type="scientific">Peromyscus maniculatus bairdii</name>
    <name type="common">Prairie deer mouse</name>
    <dbReference type="NCBI Taxonomy" id="230844"/>
    <lineage>
        <taxon>Eukaryota</taxon>
        <taxon>Metazoa</taxon>
        <taxon>Chordata</taxon>
        <taxon>Craniata</taxon>
        <taxon>Vertebrata</taxon>
        <taxon>Euteleostomi</taxon>
        <taxon>Mammalia</taxon>
        <taxon>Eutheria</taxon>
        <taxon>Euarchontoglires</taxon>
        <taxon>Glires</taxon>
        <taxon>Rodentia</taxon>
        <taxon>Myomorpha</taxon>
        <taxon>Muroidea</taxon>
        <taxon>Cricetidae</taxon>
        <taxon>Neotominae</taxon>
        <taxon>Peromyscus</taxon>
    </lineage>
</organism>
<keyword evidence="11 18" id="KW-0175">Coiled coil</keyword>
<dbReference type="SMART" id="SM00129">
    <property type="entry name" value="KISc"/>
    <property type="match status" value="1"/>
</dbReference>
<evidence type="ECO:0000256" key="5">
    <source>
        <dbReference type="ARBA" id="ARBA00022701"/>
    </source>
</evidence>
<dbReference type="GO" id="GO:0005875">
    <property type="term" value="C:microtubule associated complex"/>
    <property type="evidence" value="ECO:0007669"/>
    <property type="project" value="TreeGrafter"/>
</dbReference>
<evidence type="ECO:0000256" key="15">
    <source>
        <dbReference type="ARBA" id="ARBA00023242"/>
    </source>
</evidence>
<dbReference type="PANTHER" id="PTHR47969">
    <property type="entry name" value="CHROMOSOME-ASSOCIATED KINESIN KIF4A-RELATED"/>
    <property type="match status" value="1"/>
</dbReference>
<dbReference type="InterPro" id="IPR001752">
    <property type="entry name" value="Kinesin_motor_dom"/>
</dbReference>
<dbReference type="GO" id="GO:0003677">
    <property type="term" value="F:DNA binding"/>
    <property type="evidence" value="ECO:0007669"/>
    <property type="project" value="UniProtKB-KW"/>
</dbReference>
<evidence type="ECO:0000256" key="17">
    <source>
        <dbReference type="PROSITE-ProRule" id="PRU00283"/>
    </source>
</evidence>
<evidence type="ECO:0000256" key="11">
    <source>
        <dbReference type="ARBA" id="ARBA00023054"/>
    </source>
</evidence>
<evidence type="ECO:0000256" key="14">
    <source>
        <dbReference type="ARBA" id="ARBA00023212"/>
    </source>
</evidence>
<keyword evidence="13 17" id="KW-0505">Motor protein</keyword>
<dbReference type="CDD" id="cd01372">
    <property type="entry name" value="KISc_KIF4"/>
    <property type="match status" value="1"/>
</dbReference>
<dbReference type="Gene3D" id="3.40.850.10">
    <property type="entry name" value="Kinesin motor domain"/>
    <property type="match status" value="1"/>
</dbReference>
<keyword evidence="12" id="KW-0238">DNA-binding</keyword>
<feature type="region of interest" description="Disordered" evidence="19">
    <location>
        <begin position="1048"/>
        <end position="1067"/>
    </location>
</feature>
<dbReference type="PRINTS" id="PR00380">
    <property type="entry name" value="KINESINHEAVY"/>
</dbReference>
<dbReference type="InterPro" id="IPR019821">
    <property type="entry name" value="Kinesin_motor_CS"/>
</dbReference>
<keyword evidence="4" id="KW-0963">Cytoplasm</keyword>
<feature type="compositionally biased region" description="Basic and acidic residues" evidence="19">
    <location>
        <begin position="1187"/>
        <end position="1198"/>
    </location>
</feature>
<feature type="region of interest" description="Disordered" evidence="19">
    <location>
        <begin position="1186"/>
        <end position="1228"/>
    </location>
</feature>
<dbReference type="Pfam" id="PF25764">
    <property type="entry name" value="KIF21A_4th"/>
    <property type="match status" value="1"/>
</dbReference>
<evidence type="ECO:0000313" key="21">
    <source>
        <dbReference type="Ensembl" id="ENSPEMP00000005675.1"/>
    </source>
</evidence>
<dbReference type="PROSITE" id="PS50067">
    <property type="entry name" value="KINESIN_MOTOR_2"/>
    <property type="match status" value="1"/>
</dbReference>
<feature type="coiled-coil region" evidence="18">
    <location>
        <begin position="821"/>
        <end position="848"/>
    </location>
</feature>
<dbReference type="GO" id="GO:0003777">
    <property type="term" value="F:microtubule motor activity"/>
    <property type="evidence" value="ECO:0007669"/>
    <property type="project" value="InterPro"/>
</dbReference>
<evidence type="ECO:0000256" key="9">
    <source>
        <dbReference type="ARBA" id="ARBA00023004"/>
    </source>
</evidence>